<accession>A0A7S1G683</accession>
<evidence type="ECO:0000259" key="2">
    <source>
        <dbReference type="PROSITE" id="PS50853"/>
    </source>
</evidence>
<feature type="region of interest" description="Disordered" evidence="1">
    <location>
        <begin position="83"/>
        <end position="110"/>
    </location>
</feature>
<dbReference type="InterPro" id="IPR013783">
    <property type="entry name" value="Ig-like_fold"/>
</dbReference>
<dbReference type="CDD" id="cd00063">
    <property type="entry name" value="FN3"/>
    <property type="match status" value="1"/>
</dbReference>
<dbReference type="SMART" id="SM00060">
    <property type="entry name" value="FN3"/>
    <property type="match status" value="1"/>
</dbReference>
<dbReference type="EMBL" id="HBFS01005042">
    <property type="protein sequence ID" value="CAD8910196.1"/>
    <property type="molecule type" value="Transcribed_RNA"/>
</dbReference>
<organism evidence="3">
    <name type="scientific">Bicosoecida sp. CB-2014</name>
    <dbReference type="NCBI Taxonomy" id="1486930"/>
    <lineage>
        <taxon>Eukaryota</taxon>
        <taxon>Sar</taxon>
        <taxon>Stramenopiles</taxon>
        <taxon>Bigyra</taxon>
        <taxon>Opalozoa</taxon>
        <taxon>Bicosoecida</taxon>
    </lineage>
</organism>
<feature type="domain" description="Fibronectin type-III" evidence="2">
    <location>
        <begin position="6"/>
        <end position="97"/>
    </location>
</feature>
<gene>
    <name evidence="3" type="ORF">BSP0115_LOCUS3400</name>
</gene>
<proteinExistence type="predicted"/>
<reference evidence="3" key="1">
    <citation type="submission" date="2021-01" db="EMBL/GenBank/DDBJ databases">
        <authorList>
            <person name="Corre E."/>
            <person name="Pelletier E."/>
            <person name="Niang G."/>
            <person name="Scheremetjew M."/>
            <person name="Finn R."/>
            <person name="Kale V."/>
            <person name="Holt S."/>
            <person name="Cochrane G."/>
            <person name="Meng A."/>
            <person name="Brown T."/>
            <person name="Cohen L."/>
        </authorList>
    </citation>
    <scope>NUCLEOTIDE SEQUENCE</scope>
    <source>
        <strain evidence="3">Ms1</strain>
    </source>
</reference>
<dbReference type="AlphaFoldDB" id="A0A7S1G683"/>
<dbReference type="InterPro" id="IPR003961">
    <property type="entry name" value="FN3_dom"/>
</dbReference>
<evidence type="ECO:0000256" key="1">
    <source>
        <dbReference type="SAM" id="MobiDB-lite"/>
    </source>
</evidence>
<evidence type="ECO:0000313" key="3">
    <source>
        <dbReference type="EMBL" id="CAD8910196.1"/>
    </source>
</evidence>
<dbReference type="Pfam" id="PF00041">
    <property type="entry name" value="fn3"/>
    <property type="match status" value="1"/>
</dbReference>
<dbReference type="SUPFAM" id="SSF49265">
    <property type="entry name" value="Fibronectin type III"/>
    <property type="match status" value="1"/>
</dbReference>
<dbReference type="InterPro" id="IPR036116">
    <property type="entry name" value="FN3_sf"/>
</dbReference>
<name>A0A7S1G683_9STRA</name>
<sequence length="110" mass="11799">MAALATPGKPRAQNPQETSLDVEWDAVDGATGYELEYKEYAPDHWEGSEKMVVPAEPTRVTVEPLNPTTSYQFRIVAIRGEERSAPGEEGYGDTLVANCGPKGGSGCAVQ</sequence>
<feature type="compositionally biased region" description="Gly residues" evidence="1">
    <location>
        <begin position="101"/>
        <end position="110"/>
    </location>
</feature>
<dbReference type="Gene3D" id="2.60.40.10">
    <property type="entry name" value="Immunoglobulins"/>
    <property type="match status" value="1"/>
</dbReference>
<protein>
    <recommendedName>
        <fullName evidence="2">Fibronectin type-III domain-containing protein</fullName>
    </recommendedName>
</protein>
<dbReference type="PROSITE" id="PS50853">
    <property type="entry name" value="FN3"/>
    <property type="match status" value="1"/>
</dbReference>